<comment type="caution">
    <text evidence="1">The sequence shown here is derived from an EMBL/GenBank/DDBJ whole genome shotgun (WGS) entry which is preliminary data.</text>
</comment>
<keyword evidence="2" id="KW-1185">Reference proteome</keyword>
<dbReference type="Proteomes" id="UP000735302">
    <property type="component" value="Unassembled WGS sequence"/>
</dbReference>
<protein>
    <submittedName>
        <fullName evidence="1">Uncharacterized protein</fullName>
    </submittedName>
</protein>
<gene>
    <name evidence="1" type="ORF">PoB_004814200</name>
</gene>
<evidence type="ECO:0000313" key="1">
    <source>
        <dbReference type="EMBL" id="GFO21637.1"/>
    </source>
</evidence>
<dbReference type="AlphaFoldDB" id="A0AAV4BQJ5"/>
<name>A0AAV4BQJ5_9GAST</name>
<dbReference type="EMBL" id="BLXT01005270">
    <property type="protein sequence ID" value="GFO21637.1"/>
    <property type="molecule type" value="Genomic_DNA"/>
</dbReference>
<sequence length="123" mass="14078">MGVENQRIRINGRVRPGAHWRQQFMCPTIHVWKPSSFFGASAYQVGCDFHLVGASELSFVFYSLVLRQGLCWGKGNRAAYLTTHNSSDRCRENYEISLVMAKEQGLRLLRSQLHIAKSHQLLL</sequence>
<accession>A0AAV4BQJ5</accession>
<evidence type="ECO:0000313" key="2">
    <source>
        <dbReference type="Proteomes" id="UP000735302"/>
    </source>
</evidence>
<reference evidence="1 2" key="1">
    <citation type="journal article" date="2021" name="Elife">
        <title>Chloroplast acquisition without the gene transfer in kleptoplastic sea slugs, Plakobranchus ocellatus.</title>
        <authorList>
            <person name="Maeda T."/>
            <person name="Takahashi S."/>
            <person name="Yoshida T."/>
            <person name="Shimamura S."/>
            <person name="Takaki Y."/>
            <person name="Nagai Y."/>
            <person name="Toyoda A."/>
            <person name="Suzuki Y."/>
            <person name="Arimoto A."/>
            <person name="Ishii H."/>
            <person name="Satoh N."/>
            <person name="Nishiyama T."/>
            <person name="Hasebe M."/>
            <person name="Maruyama T."/>
            <person name="Minagawa J."/>
            <person name="Obokata J."/>
            <person name="Shigenobu S."/>
        </authorList>
    </citation>
    <scope>NUCLEOTIDE SEQUENCE [LARGE SCALE GENOMIC DNA]</scope>
</reference>
<organism evidence="1 2">
    <name type="scientific">Plakobranchus ocellatus</name>
    <dbReference type="NCBI Taxonomy" id="259542"/>
    <lineage>
        <taxon>Eukaryota</taxon>
        <taxon>Metazoa</taxon>
        <taxon>Spiralia</taxon>
        <taxon>Lophotrochozoa</taxon>
        <taxon>Mollusca</taxon>
        <taxon>Gastropoda</taxon>
        <taxon>Heterobranchia</taxon>
        <taxon>Euthyneura</taxon>
        <taxon>Panpulmonata</taxon>
        <taxon>Sacoglossa</taxon>
        <taxon>Placobranchoidea</taxon>
        <taxon>Plakobranchidae</taxon>
        <taxon>Plakobranchus</taxon>
    </lineage>
</organism>
<proteinExistence type="predicted"/>